<dbReference type="InterPro" id="IPR014041">
    <property type="entry name" value="ESCRT-II_cplx_Vps25-sub_N"/>
</dbReference>
<dbReference type="PANTHER" id="PTHR13149:SF0">
    <property type="entry name" value="VACUOLAR PROTEIN-SORTING-ASSOCIATED PROTEIN 25"/>
    <property type="match status" value="1"/>
</dbReference>
<evidence type="ECO:0000313" key="5">
    <source>
        <dbReference type="EMBL" id="GAA0176306.1"/>
    </source>
</evidence>
<reference evidence="5 6" key="1">
    <citation type="submission" date="2024-01" db="EMBL/GenBank/DDBJ databases">
        <title>The complete chloroplast genome sequence of Lithospermum erythrorhizon: insights into the phylogenetic relationship among Boraginaceae species and the maternal lineages of purple gromwells.</title>
        <authorList>
            <person name="Okada T."/>
            <person name="Watanabe K."/>
        </authorList>
    </citation>
    <scope>NUCLEOTIDE SEQUENCE [LARGE SCALE GENOMIC DNA]</scope>
</reference>
<dbReference type="InterPro" id="IPR008570">
    <property type="entry name" value="ESCRT-II_cplx_Vps25-sub"/>
</dbReference>
<dbReference type="Proteomes" id="UP001454036">
    <property type="component" value="Unassembled WGS sequence"/>
</dbReference>
<dbReference type="InterPro" id="IPR036390">
    <property type="entry name" value="WH_DNA-bd_sf"/>
</dbReference>
<dbReference type="SUPFAM" id="SSF46785">
    <property type="entry name" value="Winged helix' DNA-binding domain"/>
    <property type="match status" value="2"/>
</dbReference>
<keyword evidence="6" id="KW-1185">Reference proteome</keyword>
<sequence>MDEFSSYFKGYEFSLASKWIQARSLWIAYPVRETREKQVELWKKLIIDFCRTQKIFVIGLEEDFPLFSNSIIERSLNHEARVAFLSALVADKRAEWLDKNHRSCLILWHRIQDWADLLYWYIWQVKENGLEDGVMTVDEIRSGTESRGTELHGMDRTVLMRALKLLEHKGKLAIFKGTSADDEGVKFSL</sequence>
<evidence type="ECO:0000256" key="4">
    <source>
        <dbReference type="ARBA" id="ARBA00030094"/>
    </source>
</evidence>
<name>A0AAV3RKM1_LITER</name>
<keyword evidence="3" id="KW-0653">Protein transport</keyword>
<dbReference type="AlphaFoldDB" id="A0AAV3RKM1"/>
<evidence type="ECO:0000256" key="3">
    <source>
        <dbReference type="ARBA" id="ARBA00022927"/>
    </source>
</evidence>
<gene>
    <name evidence="5" type="ORF">LIER_29318</name>
</gene>
<dbReference type="Gene3D" id="1.10.10.10">
    <property type="entry name" value="Winged helix-like DNA-binding domain superfamily/Winged helix DNA-binding domain"/>
    <property type="match status" value="1"/>
</dbReference>
<dbReference type="Gene3D" id="1.10.10.570">
    <property type="entry name" value="Winged helix' DNA-binding domain. Chain C. Domain 1"/>
    <property type="match status" value="1"/>
</dbReference>
<evidence type="ECO:0000256" key="1">
    <source>
        <dbReference type="ARBA" id="ARBA00009674"/>
    </source>
</evidence>
<dbReference type="GO" id="GO:0005198">
    <property type="term" value="F:structural molecule activity"/>
    <property type="evidence" value="ECO:0007669"/>
    <property type="project" value="TreeGrafter"/>
</dbReference>
<dbReference type="InterPro" id="IPR036388">
    <property type="entry name" value="WH-like_DNA-bd_sf"/>
</dbReference>
<dbReference type="PANTHER" id="PTHR13149">
    <property type="entry name" value="VACUOLAR PROTEIN SORTING-ASSOCIATED PROTEIN VPS25"/>
    <property type="match status" value="1"/>
</dbReference>
<dbReference type="Pfam" id="PF05871">
    <property type="entry name" value="ESCRT-II"/>
    <property type="match status" value="1"/>
</dbReference>
<proteinExistence type="inferred from homology"/>
<keyword evidence="2" id="KW-0813">Transport</keyword>
<dbReference type="FunFam" id="1.10.10.10:FF:000141">
    <property type="entry name" value="vacuolar protein-sorting-associated protein 25"/>
    <property type="match status" value="1"/>
</dbReference>
<dbReference type="GO" id="GO:0016236">
    <property type="term" value="P:macroautophagy"/>
    <property type="evidence" value="ECO:0007669"/>
    <property type="project" value="UniProtKB-ARBA"/>
</dbReference>
<evidence type="ECO:0000256" key="2">
    <source>
        <dbReference type="ARBA" id="ARBA00022448"/>
    </source>
</evidence>
<comment type="similarity">
    <text evidence="1">Belongs to the VPS25 family.</text>
</comment>
<dbReference type="GO" id="GO:0043328">
    <property type="term" value="P:protein transport to vacuole involved in ubiquitin-dependent protein catabolic process via the multivesicular body sorting pathway"/>
    <property type="evidence" value="ECO:0007669"/>
    <property type="project" value="TreeGrafter"/>
</dbReference>
<protein>
    <recommendedName>
        <fullName evidence="4">ESCRT-II complex subunit VPS25</fullName>
    </recommendedName>
</protein>
<dbReference type="GO" id="GO:0042803">
    <property type="term" value="F:protein homodimerization activity"/>
    <property type="evidence" value="ECO:0007669"/>
    <property type="project" value="TreeGrafter"/>
</dbReference>
<organism evidence="5 6">
    <name type="scientific">Lithospermum erythrorhizon</name>
    <name type="common">Purple gromwell</name>
    <name type="synonym">Lithospermum officinale var. erythrorhizon</name>
    <dbReference type="NCBI Taxonomy" id="34254"/>
    <lineage>
        <taxon>Eukaryota</taxon>
        <taxon>Viridiplantae</taxon>
        <taxon>Streptophyta</taxon>
        <taxon>Embryophyta</taxon>
        <taxon>Tracheophyta</taxon>
        <taxon>Spermatophyta</taxon>
        <taxon>Magnoliopsida</taxon>
        <taxon>eudicotyledons</taxon>
        <taxon>Gunneridae</taxon>
        <taxon>Pentapetalae</taxon>
        <taxon>asterids</taxon>
        <taxon>lamiids</taxon>
        <taxon>Boraginales</taxon>
        <taxon>Boraginaceae</taxon>
        <taxon>Boraginoideae</taxon>
        <taxon>Lithospermeae</taxon>
        <taxon>Lithospermum</taxon>
    </lineage>
</organism>
<dbReference type="GO" id="GO:0000814">
    <property type="term" value="C:ESCRT II complex"/>
    <property type="evidence" value="ECO:0007669"/>
    <property type="project" value="InterPro"/>
</dbReference>
<dbReference type="EMBL" id="BAABME010010061">
    <property type="protein sequence ID" value="GAA0176306.1"/>
    <property type="molecule type" value="Genomic_DNA"/>
</dbReference>
<comment type="caution">
    <text evidence="5">The sequence shown here is derived from an EMBL/GenBank/DDBJ whole genome shotgun (WGS) entry which is preliminary data.</text>
</comment>
<evidence type="ECO:0000313" key="6">
    <source>
        <dbReference type="Proteomes" id="UP001454036"/>
    </source>
</evidence>
<accession>A0AAV3RKM1</accession>